<dbReference type="InterPro" id="IPR036770">
    <property type="entry name" value="Ankyrin_rpt-contain_sf"/>
</dbReference>
<dbReference type="GO" id="GO:0005737">
    <property type="term" value="C:cytoplasm"/>
    <property type="evidence" value="ECO:0007669"/>
    <property type="project" value="UniProtKB-SubCell"/>
</dbReference>
<evidence type="ECO:0000259" key="19">
    <source>
        <dbReference type="Pfam" id="PF15898"/>
    </source>
</evidence>
<protein>
    <recommendedName>
        <fullName evidence="19">cGMP-dependent protein kinase interacting domain-containing protein</fullName>
    </recommendedName>
</protein>
<evidence type="ECO:0000256" key="7">
    <source>
        <dbReference type="ARBA" id="ARBA00022525"/>
    </source>
</evidence>
<evidence type="ECO:0000256" key="2">
    <source>
        <dbReference type="ARBA" id="ARBA00004496"/>
    </source>
</evidence>
<dbReference type="FunFam" id="1.25.40.20:FF:000004">
    <property type="entry name" value="Phosphatase 1 regulatory subunit 12A"/>
    <property type="match status" value="1"/>
</dbReference>
<dbReference type="Gene3D" id="6.10.250.1820">
    <property type="match status" value="1"/>
</dbReference>
<dbReference type="GO" id="GO:0090729">
    <property type="term" value="F:toxin activity"/>
    <property type="evidence" value="ECO:0007669"/>
    <property type="project" value="UniProtKB-KW"/>
</dbReference>
<reference evidence="20 21" key="1">
    <citation type="journal article" date="2022" name="Nat. Ecol. Evol.">
        <title>A masculinizing supergene underlies an exaggerated male reproductive morph in a spider.</title>
        <authorList>
            <person name="Hendrickx F."/>
            <person name="De Corte Z."/>
            <person name="Sonet G."/>
            <person name="Van Belleghem S.M."/>
            <person name="Kostlbacher S."/>
            <person name="Vangestel C."/>
        </authorList>
    </citation>
    <scope>NUCLEOTIDE SEQUENCE [LARGE SCALE GENOMIC DNA]</scope>
    <source>
        <strain evidence="20">W744_W776</strain>
    </source>
</reference>
<dbReference type="EMBL" id="JAFNEN010000419">
    <property type="protein sequence ID" value="KAG8183407.1"/>
    <property type="molecule type" value="Genomic_DNA"/>
</dbReference>
<feature type="region of interest" description="Disordered" evidence="18">
    <location>
        <begin position="420"/>
        <end position="466"/>
    </location>
</feature>
<dbReference type="Pfam" id="PF15898">
    <property type="entry name" value="PRKG1_interact"/>
    <property type="match status" value="1"/>
</dbReference>
<dbReference type="PROSITE" id="PS50088">
    <property type="entry name" value="ANK_REPEAT"/>
    <property type="match status" value="4"/>
</dbReference>
<dbReference type="Proteomes" id="UP000827092">
    <property type="component" value="Unassembled WGS sequence"/>
</dbReference>
<dbReference type="AlphaFoldDB" id="A0AAV6UH62"/>
<name>A0AAV6UH62_9ARAC</name>
<evidence type="ECO:0000256" key="11">
    <source>
        <dbReference type="ARBA" id="ARBA00022737"/>
    </source>
</evidence>
<keyword evidence="6" id="KW-0963">Cytoplasm</keyword>
<evidence type="ECO:0000256" key="14">
    <source>
        <dbReference type="ARBA" id="ARBA00023298"/>
    </source>
</evidence>
<keyword evidence="17" id="KW-0175">Coiled coil</keyword>
<evidence type="ECO:0000256" key="15">
    <source>
        <dbReference type="ARBA" id="ARBA00038386"/>
    </source>
</evidence>
<comment type="subcellular location">
    <subcellularLocation>
        <location evidence="2">Cytoplasm</location>
    </subcellularLocation>
    <subcellularLocation>
        <location evidence="3">Secreted</location>
    </subcellularLocation>
    <subcellularLocation>
        <location evidence="1">Target cell membrane</location>
    </subcellularLocation>
</comment>
<keyword evidence="21" id="KW-1185">Reference proteome</keyword>
<dbReference type="PROSITE" id="PS50297">
    <property type="entry name" value="ANK_REP_REGION"/>
    <property type="match status" value="4"/>
</dbReference>
<keyword evidence="8" id="KW-0472">Membrane</keyword>
<feature type="repeat" description="ANK" evidence="16">
    <location>
        <begin position="202"/>
        <end position="234"/>
    </location>
</feature>
<keyword evidence="8" id="KW-1052">Target cell membrane</keyword>
<evidence type="ECO:0000256" key="18">
    <source>
        <dbReference type="SAM" id="MobiDB-lite"/>
    </source>
</evidence>
<feature type="domain" description="cGMP-dependent protein kinase interacting" evidence="19">
    <location>
        <begin position="532"/>
        <end position="652"/>
    </location>
</feature>
<evidence type="ECO:0000256" key="6">
    <source>
        <dbReference type="ARBA" id="ARBA00022490"/>
    </source>
</evidence>
<dbReference type="GO" id="GO:0044218">
    <property type="term" value="C:other organism cell membrane"/>
    <property type="evidence" value="ECO:0007669"/>
    <property type="project" value="UniProtKB-KW"/>
</dbReference>
<gene>
    <name evidence="20" type="ORF">JTE90_008304</name>
</gene>
<keyword evidence="5" id="KW-0268">Exocytosis</keyword>
<feature type="repeat" description="ANK" evidence="16">
    <location>
        <begin position="235"/>
        <end position="267"/>
    </location>
</feature>
<dbReference type="InterPro" id="IPR051226">
    <property type="entry name" value="PP1_Regulatory_Subunit"/>
</dbReference>
<proteinExistence type="inferred from homology"/>
<evidence type="ECO:0000313" key="20">
    <source>
        <dbReference type="EMBL" id="KAG8183407.1"/>
    </source>
</evidence>
<dbReference type="InterPro" id="IPR031775">
    <property type="entry name" value="PRKG1_interact"/>
</dbReference>
<dbReference type="Gene3D" id="1.25.40.20">
    <property type="entry name" value="Ankyrin repeat-containing domain"/>
    <property type="match status" value="2"/>
</dbReference>
<keyword evidence="7" id="KW-0964">Secreted</keyword>
<keyword evidence="9" id="KW-0800">Toxin</keyword>
<keyword evidence="12" id="KW-0638">Presynaptic neurotoxin</keyword>
<organism evidence="20 21">
    <name type="scientific">Oedothorax gibbosus</name>
    <dbReference type="NCBI Taxonomy" id="931172"/>
    <lineage>
        <taxon>Eukaryota</taxon>
        <taxon>Metazoa</taxon>
        <taxon>Ecdysozoa</taxon>
        <taxon>Arthropoda</taxon>
        <taxon>Chelicerata</taxon>
        <taxon>Arachnida</taxon>
        <taxon>Araneae</taxon>
        <taxon>Araneomorphae</taxon>
        <taxon>Entelegynae</taxon>
        <taxon>Araneoidea</taxon>
        <taxon>Linyphiidae</taxon>
        <taxon>Erigoninae</taxon>
        <taxon>Oedothorax</taxon>
    </lineage>
</organism>
<evidence type="ECO:0000256" key="5">
    <source>
        <dbReference type="ARBA" id="ARBA00022483"/>
    </source>
</evidence>
<evidence type="ECO:0000256" key="3">
    <source>
        <dbReference type="ARBA" id="ARBA00004613"/>
    </source>
</evidence>
<evidence type="ECO:0000256" key="13">
    <source>
        <dbReference type="ARBA" id="ARBA00023043"/>
    </source>
</evidence>
<dbReference type="GO" id="GO:0044231">
    <property type="term" value="C:host cell presynaptic membrane"/>
    <property type="evidence" value="ECO:0007669"/>
    <property type="project" value="UniProtKB-KW"/>
</dbReference>
<dbReference type="GO" id="GO:0006887">
    <property type="term" value="P:exocytosis"/>
    <property type="evidence" value="ECO:0007669"/>
    <property type="project" value="UniProtKB-KW"/>
</dbReference>
<evidence type="ECO:0000313" key="21">
    <source>
        <dbReference type="Proteomes" id="UP000827092"/>
    </source>
</evidence>
<keyword evidence="14" id="KW-1053">Target membrane</keyword>
<evidence type="ECO:0000256" key="16">
    <source>
        <dbReference type="PROSITE-ProRule" id="PRU00023"/>
    </source>
</evidence>
<sequence>MPIETRWNSSFLRRAEQLKRWEQSDTNNIPPKDKKTKIRFSDGCVFLDACASNDIEETERLLATGTYINTSNVDGLTALHQACINNNLEMVEFLVNHQCDVDCKDNDGWTPLHSIAANGFLSIAKFLIEHGANAAAVNCDGHLPIDVSESLEMGEYLSGVLDEKGIDVDEARSEEERIMMADAEKMLAGDSINVDDTVHPLTGATALHVAASKGYCKVMEVLVQANVYLNAQDNDGWTPLHAAAHWSQRSACKILAENLANMDIKNLAGQTCFDVADVGMIAFLGDLQMKQVSIQKAHPEILQRTNTRSQLRKQTAEILYHGEENSKSKMKVTKTENTNIEMILPGKENVKKKILNERVFFVNKSPAKPSILKSLVNPLLLQRTPSWKEVAGCTSEEKEKHGMKAKTMFKKAAKFKDKLKEKEDDVVRKNKRPCIPEDDFKENNGNSSQSRKQIESSDVGRSPSSLVPENELFLGVVLPPRNANKPSIGTQASGHSNCSRHKSGFSVSIADSASNNSWQEEVHASEGEKKGYIKLYEETMNENEKLKEAVRKKQEELKDTKKALKRLFESNVLKISASETVVRSLKRKNSASEAERKLLELKNSSCEAERKCLARKISELEDKLKQMENFKADNHRLKEEVAVLIRVISKISL</sequence>
<evidence type="ECO:0000256" key="17">
    <source>
        <dbReference type="SAM" id="Coils"/>
    </source>
</evidence>
<feature type="repeat" description="ANK" evidence="16">
    <location>
        <begin position="107"/>
        <end position="139"/>
    </location>
</feature>
<keyword evidence="11" id="KW-0677">Repeat</keyword>
<feature type="coiled-coil region" evidence="17">
    <location>
        <begin position="529"/>
        <end position="647"/>
    </location>
</feature>
<keyword evidence="4" id="KW-0217">Developmental protein</keyword>
<evidence type="ECO:0000256" key="10">
    <source>
        <dbReference type="ARBA" id="ARBA00022699"/>
    </source>
</evidence>
<dbReference type="SMART" id="SM00248">
    <property type="entry name" value="ANK"/>
    <property type="match status" value="4"/>
</dbReference>
<evidence type="ECO:0000256" key="8">
    <source>
        <dbReference type="ARBA" id="ARBA00022537"/>
    </source>
</evidence>
<dbReference type="GO" id="GO:0019901">
    <property type="term" value="F:protein kinase binding"/>
    <property type="evidence" value="ECO:0007669"/>
    <property type="project" value="InterPro"/>
</dbReference>
<evidence type="ECO:0000256" key="12">
    <source>
        <dbReference type="ARBA" id="ARBA00023028"/>
    </source>
</evidence>
<dbReference type="PANTHER" id="PTHR24179">
    <property type="entry name" value="PROTEIN PHOSPHATASE 1 REGULATORY SUBUNIT 12"/>
    <property type="match status" value="1"/>
</dbReference>
<evidence type="ECO:0000256" key="1">
    <source>
        <dbReference type="ARBA" id="ARBA00004175"/>
    </source>
</evidence>
<dbReference type="PANTHER" id="PTHR24179:SF21">
    <property type="entry name" value="MYOSIN BINDING SUBUNIT, ISOFORM O"/>
    <property type="match status" value="1"/>
</dbReference>
<dbReference type="FunFam" id="1.25.40.20:FF:000898">
    <property type="entry name" value="Protein phosphatase 1 regulatory subunit 12A"/>
    <property type="match status" value="1"/>
</dbReference>
<evidence type="ECO:0000256" key="9">
    <source>
        <dbReference type="ARBA" id="ARBA00022656"/>
    </source>
</evidence>
<dbReference type="InterPro" id="IPR002110">
    <property type="entry name" value="Ankyrin_rpt"/>
</dbReference>
<dbReference type="GO" id="GO:0004857">
    <property type="term" value="F:enzyme inhibitor activity"/>
    <property type="evidence" value="ECO:0007669"/>
    <property type="project" value="TreeGrafter"/>
</dbReference>
<dbReference type="SUPFAM" id="SSF48403">
    <property type="entry name" value="Ankyrin repeat"/>
    <property type="match status" value="1"/>
</dbReference>
<comment type="caution">
    <text evidence="20">The sequence shown here is derived from an EMBL/GenBank/DDBJ whole genome shotgun (WGS) entry which is preliminary data.</text>
</comment>
<accession>A0AAV6UH62</accession>
<keyword evidence="10" id="KW-0528">Neurotoxin</keyword>
<dbReference type="GO" id="GO:0005576">
    <property type="term" value="C:extracellular region"/>
    <property type="evidence" value="ECO:0007669"/>
    <property type="project" value="UniProtKB-SubCell"/>
</dbReference>
<keyword evidence="13 16" id="KW-0040">ANK repeat</keyword>
<feature type="repeat" description="ANK" evidence="16">
    <location>
        <begin position="74"/>
        <end position="106"/>
    </location>
</feature>
<comment type="similarity">
    <text evidence="15">Belongs to the NRARP family.</text>
</comment>
<evidence type="ECO:0000256" key="4">
    <source>
        <dbReference type="ARBA" id="ARBA00022473"/>
    </source>
</evidence>
<dbReference type="Pfam" id="PF12796">
    <property type="entry name" value="Ank_2"/>
    <property type="match status" value="2"/>
</dbReference>
<dbReference type="GO" id="GO:0019208">
    <property type="term" value="F:phosphatase regulator activity"/>
    <property type="evidence" value="ECO:0007669"/>
    <property type="project" value="TreeGrafter"/>
</dbReference>